<dbReference type="PANTHER" id="PTHR47595:SF1">
    <property type="entry name" value="MYB_SANT-LIKE DNA-BINDING DOMAIN-CONTAINING PROTEIN"/>
    <property type="match status" value="1"/>
</dbReference>
<reference evidence="3" key="1">
    <citation type="journal article" date="2013" name="Nat. Genet.">
        <title>The draft genomes of soft-shell turtle and green sea turtle yield insights into the development and evolution of the turtle-specific body plan.</title>
        <authorList>
            <person name="Wang Z."/>
            <person name="Pascual-Anaya J."/>
            <person name="Zadissa A."/>
            <person name="Li W."/>
            <person name="Niimura Y."/>
            <person name="Huang Z."/>
            <person name="Li C."/>
            <person name="White S."/>
            <person name="Xiong Z."/>
            <person name="Fang D."/>
            <person name="Wang B."/>
            <person name="Ming Y."/>
            <person name="Chen Y."/>
            <person name="Zheng Y."/>
            <person name="Kuraku S."/>
            <person name="Pignatelli M."/>
            <person name="Herrero J."/>
            <person name="Beal K."/>
            <person name="Nozawa M."/>
            <person name="Li Q."/>
            <person name="Wang J."/>
            <person name="Zhang H."/>
            <person name="Yu L."/>
            <person name="Shigenobu S."/>
            <person name="Wang J."/>
            <person name="Liu J."/>
            <person name="Flicek P."/>
            <person name="Searle S."/>
            <person name="Wang J."/>
            <person name="Kuratani S."/>
            <person name="Yin Y."/>
            <person name="Aken B."/>
            <person name="Zhang G."/>
            <person name="Irie N."/>
        </authorList>
    </citation>
    <scope>NUCLEOTIDE SEQUENCE [LARGE SCALE GENOMIC DNA]</scope>
</reference>
<organism evidence="2 3">
    <name type="scientific">Chelonia mydas</name>
    <name type="common">Green sea-turtle</name>
    <name type="synonym">Chelonia agassizi</name>
    <dbReference type="NCBI Taxonomy" id="8469"/>
    <lineage>
        <taxon>Eukaryota</taxon>
        <taxon>Metazoa</taxon>
        <taxon>Chordata</taxon>
        <taxon>Craniata</taxon>
        <taxon>Vertebrata</taxon>
        <taxon>Euteleostomi</taxon>
        <taxon>Archelosauria</taxon>
        <taxon>Testudinata</taxon>
        <taxon>Testudines</taxon>
        <taxon>Cryptodira</taxon>
        <taxon>Durocryptodira</taxon>
        <taxon>Americhelydia</taxon>
        <taxon>Chelonioidea</taxon>
        <taxon>Cheloniidae</taxon>
        <taxon>Chelonia</taxon>
    </lineage>
</organism>
<feature type="domain" description="Myb/SANT-like DNA-binding" evidence="1">
    <location>
        <begin position="10"/>
        <end position="98"/>
    </location>
</feature>
<evidence type="ECO:0000313" key="3">
    <source>
        <dbReference type="Proteomes" id="UP000031443"/>
    </source>
</evidence>
<evidence type="ECO:0000313" key="2">
    <source>
        <dbReference type="EMBL" id="EMP28535.1"/>
    </source>
</evidence>
<dbReference type="Pfam" id="PF13837">
    <property type="entry name" value="Myb_DNA-bind_4"/>
    <property type="match status" value="1"/>
</dbReference>
<sequence length="223" mass="25239">MPAPRTRRSPAWSSAELLDLIGIGGEEAVQSQLRSSHRNYDTYGQIYRCMIEKGHDQDTLQGRVKVKELRNAYHKAWEANRHSGAAPTSCWFYKELDMILGGDLTSTAKAPVDTSLAYVPVESGLSQEEAILDEEGWGTQRQKMTWRPEMHTVRSSFLPRRNLASHSSQILEKRKQERRPLRREYHKCEYALVQAAVTVNTQQWFSFNTLSGAVTAGAVTVSV</sequence>
<protein>
    <recommendedName>
        <fullName evidence="1">Myb/SANT-like DNA-binding domain-containing protein</fullName>
    </recommendedName>
</protein>
<name>M7AZH3_CHEMY</name>
<proteinExistence type="predicted"/>
<evidence type="ECO:0000259" key="1">
    <source>
        <dbReference type="Pfam" id="PF13837"/>
    </source>
</evidence>
<keyword evidence="3" id="KW-1185">Reference proteome</keyword>
<gene>
    <name evidence="2" type="ORF">UY3_14366</name>
</gene>
<dbReference type="Gene3D" id="1.10.10.60">
    <property type="entry name" value="Homeodomain-like"/>
    <property type="match status" value="1"/>
</dbReference>
<accession>M7AZH3</accession>
<dbReference type="PANTHER" id="PTHR47595">
    <property type="entry name" value="HEAT SHOCK 70 KDA PROTEIN 14"/>
    <property type="match status" value="1"/>
</dbReference>
<dbReference type="Proteomes" id="UP000031443">
    <property type="component" value="Unassembled WGS sequence"/>
</dbReference>
<dbReference type="EMBL" id="KB562899">
    <property type="protein sequence ID" value="EMP28535.1"/>
    <property type="molecule type" value="Genomic_DNA"/>
</dbReference>
<dbReference type="InterPro" id="IPR044822">
    <property type="entry name" value="Myb_DNA-bind_4"/>
</dbReference>
<dbReference type="AlphaFoldDB" id="M7AZH3"/>